<protein>
    <recommendedName>
        <fullName evidence="3">AAA domain-containing protein</fullName>
    </recommendedName>
</protein>
<name>A0A7C3QV63_9BACT</name>
<evidence type="ECO:0000256" key="1">
    <source>
        <dbReference type="SAM" id="MobiDB-lite"/>
    </source>
</evidence>
<reference evidence="2" key="1">
    <citation type="journal article" date="2020" name="mSystems">
        <title>Genome- and Community-Level Interaction Insights into Carbon Utilization and Element Cycling Functions of Hydrothermarchaeota in Hydrothermal Sediment.</title>
        <authorList>
            <person name="Zhou Z."/>
            <person name="Liu Y."/>
            <person name="Xu W."/>
            <person name="Pan J."/>
            <person name="Luo Z.H."/>
            <person name="Li M."/>
        </authorList>
    </citation>
    <scope>NUCLEOTIDE SEQUENCE [LARGE SCALE GENOMIC DNA]</scope>
    <source>
        <strain evidence="2">SpSt-902</strain>
    </source>
</reference>
<sequence length="171" mass="18007">MKLPNPLPFLHAANTNPPALEFILPGFIPGTVAGLVSPGGTGKSFFALELACAVAGGQDANLLKLPVIGQGPVLYLAAEDPPEILHKRLHHIARYMPEPVIESGGRGPSLSPTPLGTARASFPAGGSGHSKPWLMSHSRSSHPREVWVPERIDQSALSAFRALDASFLAAR</sequence>
<organism evidence="2">
    <name type="scientific">Leptospirillum ferriphilum</name>
    <dbReference type="NCBI Taxonomy" id="178606"/>
    <lineage>
        <taxon>Bacteria</taxon>
        <taxon>Pseudomonadati</taxon>
        <taxon>Nitrospirota</taxon>
        <taxon>Nitrospiria</taxon>
        <taxon>Nitrospirales</taxon>
        <taxon>Nitrospiraceae</taxon>
        <taxon>Leptospirillum</taxon>
    </lineage>
</organism>
<dbReference type="InterPro" id="IPR027417">
    <property type="entry name" value="P-loop_NTPase"/>
</dbReference>
<evidence type="ECO:0008006" key="3">
    <source>
        <dbReference type="Google" id="ProtNLM"/>
    </source>
</evidence>
<dbReference type="SUPFAM" id="SSF52540">
    <property type="entry name" value="P-loop containing nucleoside triphosphate hydrolases"/>
    <property type="match status" value="1"/>
</dbReference>
<proteinExistence type="predicted"/>
<feature type="region of interest" description="Disordered" evidence="1">
    <location>
        <begin position="103"/>
        <end position="136"/>
    </location>
</feature>
<gene>
    <name evidence="2" type="ORF">ENX03_10200</name>
</gene>
<dbReference type="AlphaFoldDB" id="A0A7C3QV63"/>
<evidence type="ECO:0000313" key="2">
    <source>
        <dbReference type="EMBL" id="HFT94275.1"/>
    </source>
</evidence>
<accession>A0A7C3QV63</accession>
<dbReference type="EMBL" id="DTMM01000217">
    <property type="protein sequence ID" value="HFT94275.1"/>
    <property type="molecule type" value="Genomic_DNA"/>
</dbReference>
<dbReference type="Pfam" id="PF13481">
    <property type="entry name" value="AAA_25"/>
    <property type="match status" value="1"/>
</dbReference>
<comment type="caution">
    <text evidence="2">The sequence shown here is derived from an EMBL/GenBank/DDBJ whole genome shotgun (WGS) entry which is preliminary data.</text>
</comment>
<dbReference type="Gene3D" id="3.40.50.300">
    <property type="entry name" value="P-loop containing nucleotide triphosphate hydrolases"/>
    <property type="match status" value="1"/>
</dbReference>